<dbReference type="PROSITE" id="PS50157">
    <property type="entry name" value="ZINC_FINGER_C2H2_2"/>
    <property type="match status" value="1"/>
</dbReference>
<keyword evidence="5" id="KW-1185">Reference proteome</keyword>
<dbReference type="GO" id="GO:0008270">
    <property type="term" value="F:zinc ion binding"/>
    <property type="evidence" value="ECO:0007669"/>
    <property type="project" value="UniProtKB-KW"/>
</dbReference>
<evidence type="ECO:0000313" key="4">
    <source>
        <dbReference type="EMBL" id="CCK70148.1"/>
    </source>
</evidence>
<feature type="region of interest" description="Disordered" evidence="2">
    <location>
        <begin position="283"/>
        <end position="312"/>
    </location>
</feature>
<keyword evidence="1" id="KW-0862">Zinc</keyword>
<dbReference type="OrthoDB" id="6910977at2759"/>
<evidence type="ECO:0000313" key="5">
    <source>
        <dbReference type="Proteomes" id="UP000006310"/>
    </source>
</evidence>
<feature type="domain" description="C2H2-type" evidence="3">
    <location>
        <begin position="417"/>
        <end position="447"/>
    </location>
</feature>
<proteinExistence type="predicted"/>
<dbReference type="RefSeq" id="XP_022464394.1">
    <property type="nucleotide sequence ID" value="XM_022607838.1"/>
</dbReference>
<reference evidence="5" key="2">
    <citation type="submission" date="2012-08" db="EMBL/GenBank/DDBJ databases">
        <title>Genome sequence of Kazachstania naganishii.</title>
        <authorList>
            <person name="Gordon J.L."/>
            <person name="Armisen D."/>
            <person name="Proux-Wera E."/>
            <person name="OhEigeartaigh S.S."/>
            <person name="Byrne K.P."/>
            <person name="Wolfe K.H."/>
        </authorList>
    </citation>
    <scope>NUCLEOTIDE SEQUENCE [LARGE SCALE GENOMIC DNA]</scope>
    <source>
        <strain evidence="5">ATCC MYA-139 / BCRC 22969 / CBS 8797 / CCRC 22969 / KCTC 17520 / NBRC 10181 / NCYC 3082</strain>
    </source>
</reference>
<evidence type="ECO:0000259" key="3">
    <source>
        <dbReference type="PROSITE" id="PS50157"/>
    </source>
</evidence>
<sequence length="486" mass="55284">MDYGNSVDQSSYVTRSNRQNNVVDIIREQNNVVTFDQLSNFLSITSGNASSRLRQPDLNVQLPTPVTSFIENVYAVPVSDIPFEDEADIVEAETPSPEIAPPPQSAKSKEEELLSFKMSFQNEATNLAKRIASGNLVKKVPNSKKRKRHYSNKRLIIDELDDSDNSSNDEFAHELPKHFTNPAPVCSTWTERVPVTKPNNDLMTTPAKSHTLPQYNLDSLASAPYLNLSPNFSNISPQNLTTSLEESNSNDNNIAEPIDFAAVLLDTSFDHPLSQTLLPLEMPHLSDSQSPSNELTGSSDENNLPTPPVTTNNLSLVDQLNLDQPLLEAIRKKQKRGSYRCAHCPETFSTIFEYAAHMDDFKIKRKFKCPFPLCPWKILGLPRRSDLRRHCAIQHKHELQTGLKKYLNLKDEAYPAIDCPNKYCDKKFYRKDAYNRHFAIVHEKSDSRFNKKLKHLLEICPENLTEGEHITYIKKNLAKKRYKTKK</sequence>
<dbReference type="Gene3D" id="3.30.160.60">
    <property type="entry name" value="Classic Zinc Finger"/>
    <property type="match status" value="1"/>
</dbReference>
<dbReference type="HOGENOM" id="CLU_561473_0_0_1"/>
<dbReference type="KEGG" id="kng:KNAG_0D04020"/>
<keyword evidence="1" id="KW-0863">Zinc-finger</keyword>
<dbReference type="InterPro" id="IPR013087">
    <property type="entry name" value="Znf_C2H2_type"/>
</dbReference>
<dbReference type="Proteomes" id="UP000006310">
    <property type="component" value="Chromosome 4"/>
</dbReference>
<gene>
    <name evidence="4" type="primary">KNAG0D04020</name>
    <name evidence="4" type="ordered locus">KNAG_0D04020</name>
</gene>
<dbReference type="eggNOG" id="KOG1721">
    <property type="taxonomic scope" value="Eukaryota"/>
</dbReference>
<reference evidence="4 5" key="1">
    <citation type="journal article" date="2011" name="Proc. Natl. Acad. Sci. U.S.A.">
        <title>Evolutionary erosion of yeast sex chromosomes by mating-type switching accidents.</title>
        <authorList>
            <person name="Gordon J.L."/>
            <person name="Armisen D."/>
            <person name="Proux-Wera E."/>
            <person name="Oheigeartaigh S.S."/>
            <person name="Byrne K.P."/>
            <person name="Wolfe K.H."/>
        </authorList>
    </citation>
    <scope>NUCLEOTIDE SEQUENCE [LARGE SCALE GENOMIC DNA]</scope>
    <source>
        <strain evidence="5">ATCC MYA-139 / BCRC 22969 / CBS 8797 / CCRC 22969 / KCTC 17520 / NBRC 10181 / NCYC 3082</strain>
    </source>
</reference>
<name>J7RKX1_HUIN7</name>
<evidence type="ECO:0000256" key="1">
    <source>
        <dbReference type="PROSITE-ProRule" id="PRU00042"/>
    </source>
</evidence>
<protein>
    <recommendedName>
        <fullName evidence="3">C2H2-type domain-containing protein</fullName>
    </recommendedName>
</protein>
<dbReference type="SMART" id="SM00355">
    <property type="entry name" value="ZnF_C2H2"/>
    <property type="match status" value="3"/>
</dbReference>
<dbReference type="EMBL" id="HE978317">
    <property type="protein sequence ID" value="CCK70148.1"/>
    <property type="molecule type" value="Genomic_DNA"/>
</dbReference>
<dbReference type="AlphaFoldDB" id="J7RKX1"/>
<dbReference type="STRING" id="1071383.J7RKX1"/>
<evidence type="ECO:0000256" key="2">
    <source>
        <dbReference type="SAM" id="MobiDB-lite"/>
    </source>
</evidence>
<keyword evidence="1" id="KW-0479">Metal-binding</keyword>
<accession>J7RKX1</accession>
<dbReference type="GeneID" id="34525837"/>
<organism evidence="4 5">
    <name type="scientific">Huiozyma naganishii (strain ATCC MYA-139 / BCRC 22969 / CBS 8797 / KCTC 17520 / NBRC 10181 / NCYC 3082 / Yp74L-3)</name>
    <name type="common">Yeast</name>
    <name type="synonym">Kazachstania naganishii</name>
    <dbReference type="NCBI Taxonomy" id="1071383"/>
    <lineage>
        <taxon>Eukaryota</taxon>
        <taxon>Fungi</taxon>
        <taxon>Dikarya</taxon>
        <taxon>Ascomycota</taxon>
        <taxon>Saccharomycotina</taxon>
        <taxon>Saccharomycetes</taxon>
        <taxon>Saccharomycetales</taxon>
        <taxon>Saccharomycetaceae</taxon>
        <taxon>Huiozyma</taxon>
    </lineage>
</organism>
<dbReference type="Pfam" id="PF00096">
    <property type="entry name" value="zf-C2H2"/>
    <property type="match status" value="1"/>
</dbReference>
<feature type="compositionally biased region" description="Polar residues" evidence="2">
    <location>
        <begin position="286"/>
        <end position="301"/>
    </location>
</feature>
<dbReference type="PROSITE" id="PS00028">
    <property type="entry name" value="ZINC_FINGER_C2H2_1"/>
    <property type="match status" value="1"/>
</dbReference>